<dbReference type="AlphaFoldDB" id="A0A151AIY3"/>
<dbReference type="Pfam" id="PF01594">
    <property type="entry name" value="AI-2E_transport"/>
    <property type="match status" value="1"/>
</dbReference>
<feature type="transmembrane region" description="Helical" evidence="6">
    <location>
        <begin position="12"/>
        <end position="43"/>
    </location>
</feature>
<evidence type="ECO:0000256" key="5">
    <source>
        <dbReference type="ARBA" id="ARBA00023136"/>
    </source>
</evidence>
<dbReference type="OrthoDB" id="137390at2157"/>
<keyword evidence="8" id="KW-1185">Reference proteome</keyword>
<feature type="transmembrane region" description="Helical" evidence="6">
    <location>
        <begin position="295"/>
        <end position="320"/>
    </location>
</feature>
<feature type="transmembrane region" description="Helical" evidence="6">
    <location>
        <begin position="252"/>
        <end position="274"/>
    </location>
</feature>
<evidence type="ECO:0000313" key="8">
    <source>
        <dbReference type="Proteomes" id="UP000075321"/>
    </source>
</evidence>
<proteinExistence type="inferred from homology"/>
<keyword evidence="5 6" id="KW-0472">Membrane</keyword>
<evidence type="ECO:0000256" key="2">
    <source>
        <dbReference type="ARBA" id="ARBA00009773"/>
    </source>
</evidence>
<feature type="transmembrane region" description="Helical" evidence="6">
    <location>
        <begin position="194"/>
        <end position="218"/>
    </location>
</feature>
<protein>
    <submittedName>
        <fullName evidence="7">Putative inner membrane protein</fullName>
    </submittedName>
</protein>
<dbReference type="EMBL" id="LTAZ01000001">
    <property type="protein sequence ID" value="KYH27367.1"/>
    <property type="molecule type" value="Genomic_DNA"/>
</dbReference>
<dbReference type="Proteomes" id="UP000075321">
    <property type="component" value="Unassembled WGS sequence"/>
</dbReference>
<evidence type="ECO:0000256" key="3">
    <source>
        <dbReference type="ARBA" id="ARBA00022692"/>
    </source>
</evidence>
<feature type="transmembrane region" description="Helical" evidence="6">
    <location>
        <begin position="138"/>
        <end position="163"/>
    </location>
</feature>
<keyword evidence="4 6" id="KW-1133">Transmembrane helix</keyword>
<name>A0A151AIY3_9EURY</name>
<evidence type="ECO:0000256" key="4">
    <source>
        <dbReference type="ARBA" id="ARBA00022989"/>
    </source>
</evidence>
<dbReference type="PANTHER" id="PTHR21716">
    <property type="entry name" value="TRANSMEMBRANE PROTEIN"/>
    <property type="match status" value="1"/>
</dbReference>
<organism evidence="7 8">
    <name type="scientific">Halalkalicoccus paucihalophilus</name>
    <dbReference type="NCBI Taxonomy" id="1008153"/>
    <lineage>
        <taxon>Archaea</taxon>
        <taxon>Methanobacteriati</taxon>
        <taxon>Methanobacteriota</taxon>
        <taxon>Stenosarchaea group</taxon>
        <taxon>Halobacteria</taxon>
        <taxon>Halobacteriales</taxon>
        <taxon>Halococcaceae</taxon>
        <taxon>Halalkalicoccus</taxon>
    </lineage>
</organism>
<evidence type="ECO:0000256" key="6">
    <source>
        <dbReference type="SAM" id="Phobius"/>
    </source>
</evidence>
<accession>A0A151AIY3</accession>
<sequence length="343" mass="36702">MSTRSERSRTFLIIVGIGVGILSSLIVLPFLSWILIAVVLAYVLRPIDDRLSKRLGPGLSAGLSILGGLFLVVLPILVILGVAANQARQLAVDFDLDDVSQIDAVIAEWLGVQVDTATVHDAFSGAVKTGARGLIGNLFSIIGGLPELFLGFTVLFFVLFYLLKDGESAVEWLRRVLPIEPDVREELFEETGLLLYNSLVGTAVVAGAQAVLLGVVFVVLGLGNVVFWIVTTFIAAMIPLLGASIVWIPASIYLLVVGRPLSAIALFVFGALVISTVDNLLRPMVMRRGTQLSPVLTIIGIFGGIALFGFVGLFIGPIVLGITKLLIELLVREYPESTPVEGR</sequence>
<reference evidence="7 8" key="1">
    <citation type="submission" date="2016-02" db="EMBL/GenBank/DDBJ databases">
        <title>Genome sequence of Halalkalicoccus paucihalophilus DSM 24557.</title>
        <authorList>
            <person name="Poehlein A."/>
            <person name="Daniel R."/>
        </authorList>
    </citation>
    <scope>NUCLEOTIDE SEQUENCE [LARGE SCALE GENOMIC DNA]</scope>
    <source>
        <strain evidence="7 8">DSM 24557</strain>
    </source>
</reference>
<feature type="transmembrane region" description="Helical" evidence="6">
    <location>
        <begin position="225"/>
        <end position="246"/>
    </location>
</feature>
<dbReference type="InterPro" id="IPR002549">
    <property type="entry name" value="AI-2E-like"/>
</dbReference>
<comment type="subcellular location">
    <subcellularLocation>
        <location evidence="1">Membrane</location>
        <topology evidence="1">Multi-pass membrane protein</topology>
    </subcellularLocation>
</comment>
<dbReference type="PATRIC" id="fig|1008153.3.peg.36"/>
<evidence type="ECO:0000313" key="7">
    <source>
        <dbReference type="EMBL" id="KYH27367.1"/>
    </source>
</evidence>
<feature type="transmembrane region" description="Helical" evidence="6">
    <location>
        <begin position="63"/>
        <end position="84"/>
    </location>
</feature>
<keyword evidence="3 6" id="KW-0812">Transmembrane</keyword>
<dbReference type="RefSeq" id="WP_066378027.1">
    <property type="nucleotide sequence ID" value="NZ_LTAZ01000001.1"/>
</dbReference>
<dbReference type="PANTHER" id="PTHR21716:SF4">
    <property type="entry name" value="TRANSMEMBRANE PROTEIN 245"/>
    <property type="match status" value="1"/>
</dbReference>
<gene>
    <name evidence="7" type="ORF">HAPAU_00330</name>
</gene>
<comment type="similarity">
    <text evidence="2">Belongs to the autoinducer-2 exporter (AI-2E) (TC 2.A.86) family.</text>
</comment>
<dbReference type="GO" id="GO:0016020">
    <property type="term" value="C:membrane"/>
    <property type="evidence" value="ECO:0007669"/>
    <property type="project" value="UniProtKB-SubCell"/>
</dbReference>
<evidence type="ECO:0000256" key="1">
    <source>
        <dbReference type="ARBA" id="ARBA00004141"/>
    </source>
</evidence>
<comment type="caution">
    <text evidence="7">The sequence shown here is derived from an EMBL/GenBank/DDBJ whole genome shotgun (WGS) entry which is preliminary data.</text>
</comment>